<dbReference type="CDD" id="cd06223">
    <property type="entry name" value="PRTases_typeI"/>
    <property type="match status" value="1"/>
</dbReference>
<comment type="caution">
    <text evidence="2">The sequence shown here is derived from an EMBL/GenBank/DDBJ whole genome shotgun (WGS) entry which is preliminary data.</text>
</comment>
<dbReference type="SUPFAM" id="SSF53271">
    <property type="entry name" value="PRTase-like"/>
    <property type="match status" value="1"/>
</dbReference>
<protein>
    <submittedName>
        <fullName evidence="2">Phosphoribosyltransferase</fullName>
    </submittedName>
</protein>
<dbReference type="AlphaFoldDB" id="A0A419AC78"/>
<gene>
    <name evidence="2" type="ORF">D3P05_01330</name>
</gene>
<dbReference type="Proteomes" id="UP000283587">
    <property type="component" value="Unassembled WGS sequence"/>
</dbReference>
<reference evidence="3" key="1">
    <citation type="submission" date="2018-09" db="EMBL/GenBank/DDBJ databases">
        <title>Paracoccus onubensis nov. sp. a moderate halophilic bacterium isolated from Gruta de las Maravillas (Aracena, Spain).</title>
        <authorList>
            <person name="Jurado V."/>
            <person name="Gutierrez-Patricio S."/>
            <person name="Gonzalez-Pimentel J.L."/>
            <person name="Miller A.Z."/>
            <person name="Laiz L."/>
            <person name="Saiz-Jimenez C."/>
        </authorList>
    </citation>
    <scope>NUCLEOTIDE SEQUENCE [LARGE SCALE GENOMIC DNA]</scope>
    <source>
        <strain evidence="3">DSM 26381</strain>
    </source>
</reference>
<dbReference type="InterPro" id="IPR000836">
    <property type="entry name" value="PRTase_dom"/>
</dbReference>
<dbReference type="RefSeq" id="WP_119896388.1">
    <property type="nucleotide sequence ID" value="NZ_QNRC01000021.1"/>
</dbReference>
<keyword evidence="2" id="KW-0328">Glycosyltransferase</keyword>
<accession>A0A419AC78</accession>
<evidence type="ECO:0000259" key="1">
    <source>
        <dbReference type="Pfam" id="PF00156"/>
    </source>
</evidence>
<keyword evidence="2" id="KW-0808">Transferase</keyword>
<sequence length="218" mass="23914">MERFPDRRDAGCRLAGRLTDYRDRDCVVLALPRGGVPVAAEIARRLSAPLDLLMVRKIGAPGHPEFAIGAVVDGAQPQHVMNDHIPKAFRPPDDYMEAEIRRLTAEIERRRQLYLGDRAPVPVAGRCAILVDDGIATGATALAALRALARLKPAEIVLAVPVAAPDALERLRPEADRIICLLEPWPFRAVGLHYENFDQVEDAEVIAALRESQERGPG</sequence>
<dbReference type="Pfam" id="PF00156">
    <property type="entry name" value="Pribosyltran"/>
    <property type="match status" value="1"/>
</dbReference>
<dbReference type="EMBL" id="QZEW01000004">
    <property type="protein sequence ID" value="RJL21539.1"/>
    <property type="molecule type" value="Genomic_DNA"/>
</dbReference>
<evidence type="ECO:0000313" key="2">
    <source>
        <dbReference type="EMBL" id="RJL21539.1"/>
    </source>
</evidence>
<dbReference type="OrthoDB" id="9810066at2"/>
<dbReference type="GO" id="GO:0016757">
    <property type="term" value="F:glycosyltransferase activity"/>
    <property type="evidence" value="ECO:0007669"/>
    <property type="project" value="UniProtKB-KW"/>
</dbReference>
<feature type="domain" description="Phosphoribosyltransferase" evidence="1">
    <location>
        <begin position="20"/>
        <end position="194"/>
    </location>
</feature>
<evidence type="ECO:0000313" key="3">
    <source>
        <dbReference type="Proteomes" id="UP000283587"/>
    </source>
</evidence>
<organism evidence="2 3">
    <name type="scientific">Paracoccus siganidrum</name>
    <dbReference type="NCBI Taxonomy" id="1276757"/>
    <lineage>
        <taxon>Bacteria</taxon>
        <taxon>Pseudomonadati</taxon>
        <taxon>Pseudomonadota</taxon>
        <taxon>Alphaproteobacteria</taxon>
        <taxon>Rhodobacterales</taxon>
        <taxon>Paracoccaceae</taxon>
        <taxon>Paracoccus</taxon>
    </lineage>
</organism>
<keyword evidence="3" id="KW-1185">Reference proteome</keyword>
<dbReference type="Gene3D" id="3.40.50.2020">
    <property type="match status" value="1"/>
</dbReference>
<name>A0A419AC78_9RHOB</name>
<dbReference type="InterPro" id="IPR029057">
    <property type="entry name" value="PRTase-like"/>
</dbReference>
<dbReference type="Gene3D" id="3.30.1310.20">
    <property type="entry name" value="PRTase-like"/>
    <property type="match status" value="1"/>
</dbReference>
<proteinExistence type="predicted"/>